<comment type="caution">
    <text evidence="3">The sequence shown here is derived from an EMBL/GenBank/DDBJ whole genome shotgun (WGS) entry which is preliminary data.</text>
</comment>
<dbReference type="EMBL" id="JAGQLF010000001">
    <property type="protein sequence ID" value="MCA9386406.1"/>
    <property type="molecule type" value="Genomic_DNA"/>
</dbReference>
<feature type="region of interest" description="Disordered" evidence="1">
    <location>
        <begin position="133"/>
        <end position="159"/>
    </location>
</feature>
<keyword evidence="2" id="KW-0812">Transmembrane</keyword>
<proteinExistence type="predicted"/>
<keyword evidence="2" id="KW-1133">Transmembrane helix</keyword>
<reference evidence="3" key="2">
    <citation type="journal article" date="2021" name="Microbiome">
        <title>Successional dynamics and alternative stable states in a saline activated sludge microbial community over 9 years.</title>
        <authorList>
            <person name="Wang Y."/>
            <person name="Ye J."/>
            <person name="Ju F."/>
            <person name="Liu L."/>
            <person name="Boyd J.A."/>
            <person name="Deng Y."/>
            <person name="Parks D.H."/>
            <person name="Jiang X."/>
            <person name="Yin X."/>
            <person name="Woodcroft B.J."/>
            <person name="Tyson G.W."/>
            <person name="Hugenholtz P."/>
            <person name="Polz M.F."/>
            <person name="Zhang T."/>
        </authorList>
    </citation>
    <scope>NUCLEOTIDE SEQUENCE</scope>
    <source>
        <strain evidence="3">HKST-UBA09</strain>
    </source>
</reference>
<gene>
    <name evidence="3" type="ORF">KC669_00040</name>
</gene>
<sequence length="182" mass="21456">MWSLIPIWVYLDAKKRYNNPRTAKIFFFLVLPLNIPGFIIYIIIRPDDYIDFPNSQIDSEDLINVPIVKFLNEKKDFVMSFDLRINGGIIDPKDRADLNMSVSIDADKKNIILENTEISQEIVEKQDEVLPKKNDKKEKVHGVKKKKNKQKNKNRKTIRERIKNTLKEVKGFFILEDEESFD</sequence>
<organism evidence="3 4">
    <name type="scientific">Candidatus Dojkabacteria bacterium</name>
    <dbReference type="NCBI Taxonomy" id="2099670"/>
    <lineage>
        <taxon>Bacteria</taxon>
        <taxon>Candidatus Dojkabacteria</taxon>
    </lineage>
</organism>
<reference evidence="3" key="1">
    <citation type="submission" date="2020-04" db="EMBL/GenBank/DDBJ databases">
        <authorList>
            <person name="Zhang T."/>
        </authorList>
    </citation>
    <scope>NUCLEOTIDE SEQUENCE</scope>
    <source>
        <strain evidence="3">HKST-UBA09</strain>
    </source>
</reference>
<evidence type="ECO:0000256" key="1">
    <source>
        <dbReference type="SAM" id="MobiDB-lite"/>
    </source>
</evidence>
<name>A0A955LAJ9_9BACT</name>
<dbReference type="Proteomes" id="UP000714915">
    <property type="component" value="Unassembled WGS sequence"/>
</dbReference>
<evidence type="ECO:0000256" key="2">
    <source>
        <dbReference type="SAM" id="Phobius"/>
    </source>
</evidence>
<evidence type="ECO:0000313" key="4">
    <source>
        <dbReference type="Proteomes" id="UP000714915"/>
    </source>
</evidence>
<feature type="transmembrane region" description="Helical" evidence="2">
    <location>
        <begin position="25"/>
        <end position="44"/>
    </location>
</feature>
<protein>
    <submittedName>
        <fullName evidence="3">Uncharacterized protein</fullName>
    </submittedName>
</protein>
<accession>A0A955LAJ9</accession>
<keyword evidence="2" id="KW-0472">Membrane</keyword>
<dbReference type="AlphaFoldDB" id="A0A955LAJ9"/>
<evidence type="ECO:0000313" key="3">
    <source>
        <dbReference type="EMBL" id="MCA9386406.1"/>
    </source>
</evidence>
<feature type="compositionally biased region" description="Basic residues" evidence="1">
    <location>
        <begin position="142"/>
        <end position="156"/>
    </location>
</feature>